<organism evidence="3 4">
    <name type="scientific">Amycolatopsis rhizosphaerae</name>
    <dbReference type="NCBI Taxonomy" id="2053003"/>
    <lineage>
        <taxon>Bacteria</taxon>
        <taxon>Bacillati</taxon>
        <taxon>Actinomycetota</taxon>
        <taxon>Actinomycetes</taxon>
        <taxon>Pseudonocardiales</taxon>
        <taxon>Pseudonocardiaceae</taxon>
        <taxon>Amycolatopsis</taxon>
    </lineage>
</organism>
<feature type="region of interest" description="Disordered" evidence="1">
    <location>
        <begin position="269"/>
        <end position="318"/>
    </location>
</feature>
<dbReference type="SUPFAM" id="SSF53474">
    <property type="entry name" value="alpha/beta-Hydrolases"/>
    <property type="match status" value="1"/>
</dbReference>
<feature type="compositionally biased region" description="Low complexity" evidence="1">
    <location>
        <begin position="272"/>
        <end position="284"/>
    </location>
</feature>
<accession>A0A558C0M8</accession>
<feature type="domain" description="AB hydrolase-1" evidence="2">
    <location>
        <begin position="30"/>
        <end position="243"/>
    </location>
</feature>
<keyword evidence="3" id="KW-0378">Hydrolase</keyword>
<reference evidence="3 4" key="1">
    <citation type="submission" date="2019-07" db="EMBL/GenBank/DDBJ databases">
        <authorList>
            <person name="Duangmal K."/>
            <person name="Teo W.F.A."/>
        </authorList>
    </citation>
    <scope>NUCLEOTIDE SEQUENCE [LARGE SCALE GENOMIC DNA]</scope>
    <source>
        <strain evidence="3 4">TBRC 6029</strain>
    </source>
</reference>
<dbReference type="PANTHER" id="PTHR43433:SF4">
    <property type="entry name" value="NON-HEME CHLOROPEROXIDASE-RELATED"/>
    <property type="match status" value="1"/>
</dbReference>
<evidence type="ECO:0000313" key="3">
    <source>
        <dbReference type="EMBL" id="TVT42293.1"/>
    </source>
</evidence>
<proteinExistence type="predicted"/>
<evidence type="ECO:0000259" key="2">
    <source>
        <dbReference type="Pfam" id="PF00561"/>
    </source>
</evidence>
<dbReference type="OrthoDB" id="63519at2"/>
<evidence type="ECO:0000313" key="4">
    <source>
        <dbReference type="Proteomes" id="UP000320011"/>
    </source>
</evidence>
<sequence length="318" mass="34153">MAPHLLELAGSFTFEGHRLAYTEYGHGDRIVVLSHGLMLTRRMHAPLARALAHEGFRVITLDLLGHGESDRPTESWRYSMPAFGLQVMALLDHLGVERAVVGGTSLGANVALEVAVAAPERLHGMIVEMPVLDNAIVAGLLTFAPLLFAARFVPVSVSGVATMARLVPHGNQWVDVVTDTLSQRPASMAALLHGVLFGRIAPPKAVRRQISVPALVIGHQRDPIHPFGDADTLAADLPHAEFVEARSPVELRLDPQRLTEEIIGFARRCYDSGDSGDSSDTGDSGDAETSAATPGRLVEGRRARHADPGRARPPGRSR</sequence>
<dbReference type="InterPro" id="IPR029058">
    <property type="entry name" value="AB_hydrolase_fold"/>
</dbReference>
<comment type="caution">
    <text evidence="3">The sequence shown here is derived from an EMBL/GenBank/DDBJ whole genome shotgun (WGS) entry which is preliminary data.</text>
</comment>
<dbReference type="PRINTS" id="PR00111">
    <property type="entry name" value="ABHYDROLASE"/>
</dbReference>
<keyword evidence="4" id="KW-1185">Reference proteome</keyword>
<dbReference type="Pfam" id="PF00561">
    <property type="entry name" value="Abhydrolase_1"/>
    <property type="match status" value="1"/>
</dbReference>
<evidence type="ECO:0000256" key="1">
    <source>
        <dbReference type="SAM" id="MobiDB-lite"/>
    </source>
</evidence>
<feature type="compositionally biased region" description="Basic and acidic residues" evidence="1">
    <location>
        <begin position="298"/>
        <end position="310"/>
    </location>
</feature>
<dbReference type="InterPro" id="IPR050471">
    <property type="entry name" value="AB_hydrolase"/>
</dbReference>
<dbReference type="EMBL" id="VJWX01000249">
    <property type="protein sequence ID" value="TVT42293.1"/>
    <property type="molecule type" value="Genomic_DNA"/>
</dbReference>
<dbReference type="Gene3D" id="3.40.50.1820">
    <property type="entry name" value="alpha/beta hydrolase"/>
    <property type="match status" value="1"/>
</dbReference>
<reference evidence="3 4" key="2">
    <citation type="submission" date="2019-08" db="EMBL/GenBank/DDBJ databases">
        <title>Amycolatopsis acidicola sp. nov., isolated from peat swamp forest soil.</title>
        <authorList>
            <person name="Srisuk N."/>
        </authorList>
    </citation>
    <scope>NUCLEOTIDE SEQUENCE [LARGE SCALE GENOMIC DNA]</scope>
    <source>
        <strain evidence="3 4">TBRC 6029</strain>
    </source>
</reference>
<dbReference type="InterPro" id="IPR000073">
    <property type="entry name" value="AB_hydrolase_1"/>
</dbReference>
<dbReference type="AlphaFoldDB" id="A0A558C0M8"/>
<gene>
    <name evidence="3" type="ORF">FNH05_22595</name>
</gene>
<protein>
    <submittedName>
        <fullName evidence="3">Alpha/beta hydrolase</fullName>
    </submittedName>
</protein>
<dbReference type="Proteomes" id="UP000320011">
    <property type="component" value="Unassembled WGS sequence"/>
</dbReference>
<dbReference type="RefSeq" id="WP_144590715.1">
    <property type="nucleotide sequence ID" value="NZ_VJWX01000249.1"/>
</dbReference>
<name>A0A558C0M8_9PSEU</name>
<dbReference type="PANTHER" id="PTHR43433">
    <property type="entry name" value="HYDROLASE, ALPHA/BETA FOLD FAMILY PROTEIN"/>
    <property type="match status" value="1"/>
</dbReference>
<dbReference type="GO" id="GO:0016787">
    <property type="term" value="F:hydrolase activity"/>
    <property type="evidence" value="ECO:0007669"/>
    <property type="project" value="UniProtKB-KW"/>
</dbReference>